<dbReference type="InterPro" id="IPR000467">
    <property type="entry name" value="G_patch_dom"/>
</dbReference>
<dbReference type="KEGG" id="sre:PTSG_11400"/>
<dbReference type="InParanoid" id="F2UTB1"/>
<gene>
    <name evidence="3" type="ORF">PTSG_11400</name>
</gene>
<dbReference type="OrthoDB" id="5842926at2759"/>
<dbReference type="PROSITE" id="PS50174">
    <property type="entry name" value="G_PATCH"/>
    <property type="match status" value="1"/>
</dbReference>
<dbReference type="OMA" id="GGFHCFH"/>
<dbReference type="PANTHER" id="PTHR14390:SF2">
    <property type="entry name" value="G PATCH DOMAIN-CONTAINING PROTEIN 3"/>
    <property type="match status" value="1"/>
</dbReference>
<evidence type="ECO:0000256" key="1">
    <source>
        <dbReference type="SAM" id="MobiDB-lite"/>
    </source>
</evidence>
<evidence type="ECO:0000313" key="4">
    <source>
        <dbReference type="Proteomes" id="UP000007799"/>
    </source>
</evidence>
<evidence type="ECO:0000313" key="3">
    <source>
        <dbReference type="EMBL" id="EGD81867.1"/>
    </source>
</evidence>
<proteinExistence type="predicted"/>
<feature type="compositionally biased region" description="Basic and acidic residues" evidence="1">
    <location>
        <begin position="274"/>
        <end position="292"/>
    </location>
</feature>
<sequence>MLFQNLTQQAHWMSTTWMNGGVCGNPSHPSEAYYLRIVFEHQIEHGGGFLCFHYRHRPHKRQGEDASSQYCMAIVKMTPDTFKQFQQDYSGTPWRLSTDVPLETELSDADADLDVVVEEVPESPQLPTLPELNPPKSMPNGNVGTPTALYHELIRTCQLPPPVVGKLGLDFVRSRKRRYGRVPLDYGTAVVAAPKQTPPPPLHVIPRRHMAKLAGTRPVRPPAQAPEVMVGWGCWRSSVALRMRVDAGAIVDEDNDDGGGDDGGDDDDDEEEEWDRHIGLNPHDENDQERSKDRLFEKSVAHPWDKGDASALVWYTDAAYWDAQQGDFDERNADEYDVDLTAHYGLGHGDRTSEQVAEMRAYGYRAQPGAAGRHHNPGYAPFERHTRGVGSMILRKHGWRAGEGVGRRGGGLVEALEAEGTAGRRGIGYRGPPQPGGGGGGGGSGGRRRRKAATAARVQPA</sequence>
<dbReference type="AlphaFoldDB" id="F2UTB1"/>
<dbReference type="EMBL" id="GL833011">
    <property type="protein sequence ID" value="EGD81867.1"/>
    <property type="molecule type" value="Genomic_DNA"/>
</dbReference>
<dbReference type="GO" id="GO:0045893">
    <property type="term" value="P:positive regulation of DNA-templated transcription"/>
    <property type="evidence" value="ECO:0007669"/>
    <property type="project" value="TreeGrafter"/>
</dbReference>
<accession>F2UTB1</accession>
<dbReference type="GO" id="GO:0003676">
    <property type="term" value="F:nucleic acid binding"/>
    <property type="evidence" value="ECO:0007669"/>
    <property type="project" value="InterPro"/>
</dbReference>
<keyword evidence="4" id="KW-1185">Reference proteome</keyword>
<dbReference type="PANTHER" id="PTHR14390">
    <property type="entry name" value="G PATCH DOMAIN CONTAINING PROTEIN 3"/>
    <property type="match status" value="1"/>
</dbReference>
<protein>
    <recommendedName>
        <fullName evidence="2">G-patch domain-containing protein</fullName>
    </recommendedName>
</protein>
<name>F2UTB1_SALR5</name>
<organism evidence="4">
    <name type="scientific">Salpingoeca rosetta (strain ATCC 50818 / BSB-021)</name>
    <dbReference type="NCBI Taxonomy" id="946362"/>
    <lineage>
        <taxon>Eukaryota</taxon>
        <taxon>Choanoflagellata</taxon>
        <taxon>Craspedida</taxon>
        <taxon>Salpingoecidae</taxon>
        <taxon>Salpingoeca</taxon>
    </lineage>
</organism>
<feature type="compositionally biased region" description="Acidic residues" evidence="1">
    <location>
        <begin position="251"/>
        <end position="273"/>
    </location>
</feature>
<dbReference type="GO" id="GO:0032480">
    <property type="term" value="P:negative regulation of type I interferon production"/>
    <property type="evidence" value="ECO:0007669"/>
    <property type="project" value="InterPro"/>
</dbReference>
<evidence type="ECO:0000259" key="2">
    <source>
        <dbReference type="PROSITE" id="PS50174"/>
    </source>
</evidence>
<feature type="region of interest" description="Disordered" evidence="1">
    <location>
        <begin position="250"/>
        <end position="292"/>
    </location>
</feature>
<dbReference type="SMART" id="SM00443">
    <property type="entry name" value="G_patch"/>
    <property type="match status" value="1"/>
</dbReference>
<dbReference type="GO" id="GO:0039536">
    <property type="term" value="P:negative regulation of RIG-I signaling pathway"/>
    <property type="evidence" value="ECO:0007669"/>
    <property type="project" value="InterPro"/>
</dbReference>
<feature type="domain" description="G-patch" evidence="2">
    <location>
        <begin position="386"/>
        <end position="432"/>
    </location>
</feature>
<feature type="region of interest" description="Disordered" evidence="1">
    <location>
        <begin position="420"/>
        <end position="461"/>
    </location>
</feature>
<dbReference type="Proteomes" id="UP000007799">
    <property type="component" value="Unassembled WGS sequence"/>
</dbReference>
<dbReference type="FunCoup" id="F2UTB1">
    <property type="interactions" value="1048"/>
</dbReference>
<dbReference type="STRING" id="946362.F2UTB1"/>
<dbReference type="RefSeq" id="XP_004987592.1">
    <property type="nucleotide sequence ID" value="XM_004987535.1"/>
</dbReference>
<dbReference type="InterPro" id="IPR040341">
    <property type="entry name" value="GPATCH3"/>
</dbReference>
<dbReference type="Pfam" id="PF01585">
    <property type="entry name" value="G-patch"/>
    <property type="match status" value="1"/>
</dbReference>
<dbReference type="GeneID" id="16068113"/>
<dbReference type="eggNOG" id="ENOG502QQ66">
    <property type="taxonomic scope" value="Eukaryota"/>
</dbReference>
<reference evidence="3" key="1">
    <citation type="submission" date="2009-08" db="EMBL/GenBank/DDBJ databases">
        <title>Annotation of Salpingoeca rosetta.</title>
        <authorList>
            <consortium name="The Broad Institute Genome Sequencing Platform"/>
            <person name="Russ C."/>
            <person name="Cuomo C."/>
            <person name="Burger G."/>
            <person name="Gray M.W."/>
            <person name="Holland P.W.H."/>
            <person name="King N."/>
            <person name="Lang F.B.F."/>
            <person name="Roger A.J."/>
            <person name="Ruiz-Trillo I."/>
            <person name="Young S.K."/>
            <person name="Zeng Q."/>
            <person name="Gargeya S."/>
            <person name="Alvarado L."/>
            <person name="Berlin A."/>
            <person name="Chapman S.B."/>
            <person name="Chen Z."/>
            <person name="Freedman E."/>
            <person name="Gellesch M."/>
            <person name="Goldberg J."/>
            <person name="Griggs A."/>
            <person name="Gujja S."/>
            <person name="Heilman E."/>
            <person name="Heiman D."/>
            <person name="Howarth C."/>
            <person name="Mehta T."/>
            <person name="Neiman D."/>
            <person name="Pearson M."/>
            <person name="Roberts A."/>
            <person name="Saif S."/>
            <person name="Shea T."/>
            <person name="Shenoy N."/>
            <person name="Sisk P."/>
            <person name="Stolte C."/>
            <person name="Sykes S."/>
            <person name="White J."/>
            <person name="Yandava C."/>
            <person name="Haas B."/>
            <person name="Nusbaum C."/>
            <person name="Birren B."/>
        </authorList>
    </citation>
    <scope>NUCLEOTIDE SEQUENCE [LARGE SCALE GENOMIC DNA]</scope>
    <source>
        <strain evidence="3">ATCC 50818</strain>
    </source>
</reference>
<feature type="compositionally biased region" description="Gly residues" evidence="1">
    <location>
        <begin position="436"/>
        <end position="445"/>
    </location>
</feature>